<dbReference type="RefSeq" id="XP_067819163.1">
    <property type="nucleotide sequence ID" value="XM_067963893.1"/>
</dbReference>
<accession>A0A976FNA7</accession>
<reference evidence="1 2" key="1">
    <citation type="journal article" date="2021" name="Genome Biol.">
        <title>AFLAP: assembly-free linkage analysis pipeline using k-mers from genome sequencing data.</title>
        <authorList>
            <person name="Fletcher K."/>
            <person name="Zhang L."/>
            <person name="Gil J."/>
            <person name="Han R."/>
            <person name="Cavanaugh K."/>
            <person name="Michelmore R."/>
        </authorList>
    </citation>
    <scope>NUCLEOTIDE SEQUENCE [LARGE SCALE GENOMIC DNA]</scope>
    <source>
        <strain evidence="1 2">SF5</strain>
    </source>
</reference>
<dbReference type="Proteomes" id="UP000294530">
    <property type="component" value="Unassembled WGS sequence"/>
</dbReference>
<organism evidence="1 2">
    <name type="scientific">Bremia lactucae</name>
    <name type="common">Lettuce downy mildew</name>
    <dbReference type="NCBI Taxonomy" id="4779"/>
    <lineage>
        <taxon>Eukaryota</taxon>
        <taxon>Sar</taxon>
        <taxon>Stramenopiles</taxon>
        <taxon>Oomycota</taxon>
        <taxon>Peronosporomycetes</taxon>
        <taxon>Peronosporales</taxon>
        <taxon>Peronosporaceae</taxon>
        <taxon>Bremia</taxon>
    </lineage>
</organism>
<evidence type="ECO:0000313" key="2">
    <source>
        <dbReference type="Proteomes" id="UP000294530"/>
    </source>
</evidence>
<comment type="caution">
    <text evidence="1">The sequence shown here is derived from an EMBL/GenBank/DDBJ whole genome shotgun (WGS) entry which is preliminary data.</text>
</comment>
<dbReference type="EMBL" id="SHOA02000007">
    <property type="protein sequence ID" value="TDH69664.1"/>
    <property type="molecule type" value="Genomic_DNA"/>
</dbReference>
<proteinExistence type="predicted"/>
<evidence type="ECO:0000313" key="1">
    <source>
        <dbReference type="EMBL" id="TDH69664.1"/>
    </source>
</evidence>
<name>A0A976FNA7_BRELC</name>
<gene>
    <name evidence="1" type="ORF">CCR75_005818</name>
</gene>
<dbReference type="AlphaFoldDB" id="A0A976FNA7"/>
<keyword evidence="2" id="KW-1185">Reference proteome</keyword>
<protein>
    <submittedName>
        <fullName evidence="1">Uncharacterized protein</fullName>
    </submittedName>
</protein>
<dbReference type="KEGG" id="blac:94349564"/>
<sequence length="75" mass="8537">MSALAARGAELHFEDEMCSISFESQEVTRGKRSRKLYVLSFALPSPTTMKRIWPRFPSMIHCYGMPGLAMLRLTV</sequence>
<dbReference type="GeneID" id="94349564"/>